<evidence type="ECO:0000313" key="2">
    <source>
        <dbReference type="Proteomes" id="UP000319353"/>
    </source>
</evidence>
<evidence type="ECO:0000313" key="1">
    <source>
        <dbReference type="EMBL" id="TMJ04692.1"/>
    </source>
</evidence>
<dbReference type="Proteomes" id="UP000319353">
    <property type="component" value="Unassembled WGS sequence"/>
</dbReference>
<gene>
    <name evidence="1" type="ORF">E6H01_04035</name>
</gene>
<dbReference type="EMBL" id="VBAL01000037">
    <property type="protein sequence ID" value="TMJ04692.1"/>
    <property type="molecule type" value="Genomic_DNA"/>
</dbReference>
<protein>
    <submittedName>
        <fullName evidence="1">Uncharacterized protein</fullName>
    </submittedName>
</protein>
<sequence>MPQWRAAHARALRLAQRLREASVMFRRYAGELKYHPQTGVQGRIGQDLLDAAAVMRDTLSEVDAITRRWDEEIAWLRSLAPRLQMEDIHQGHAAVRDAVRLVRAALDVFSQAALHPETASLDAPYGHGAPRRVHPGAQCTWVAERAEELAVRLSSVALLKENLLLTLQTP</sequence>
<name>A0A537L9J5_9BACT</name>
<organism evidence="1 2">
    <name type="scientific">Candidatus Segetimicrobium genomatis</name>
    <dbReference type="NCBI Taxonomy" id="2569760"/>
    <lineage>
        <taxon>Bacteria</taxon>
        <taxon>Bacillati</taxon>
        <taxon>Candidatus Sysuimicrobiota</taxon>
        <taxon>Candidatus Sysuimicrobiia</taxon>
        <taxon>Candidatus Sysuimicrobiales</taxon>
        <taxon>Candidatus Segetimicrobiaceae</taxon>
        <taxon>Candidatus Segetimicrobium</taxon>
    </lineage>
</organism>
<dbReference type="AlphaFoldDB" id="A0A537L9J5"/>
<reference evidence="1 2" key="1">
    <citation type="journal article" date="2019" name="Nat. Microbiol.">
        <title>Mediterranean grassland soil C-N compound turnover is dependent on rainfall and depth, and is mediated by genomically divergent microorganisms.</title>
        <authorList>
            <person name="Diamond S."/>
            <person name="Andeer P.F."/>
            <person name="Li Z."/>
            <person name="Crits-Christoph A."/>
            <person name="Burstein D."/>
            <person name="Anantharaman K."/>
            <person name="Lane K.R."/>
            <person name="Thomas B.C."/>
            <person name="Pan C."/>
            <person name="Northen T.R."/>
            <person name="Banfield J.F."/>
        </authorList>
    </citation>
    <scope>NUCLEOTIDE SEQUENCE [LARGE SCALE GENOMIC DNA]</scope>
    <source>
        <strain evidence="1">NP_4</strain>
    </source>
</reference>
<accession>A0A537L9J5</accession>
<proteinExistence type="predicted"/>
<comment type="caution">
    <text evidence="1">The sequence shown here is derived from an EMBL/GenBank/DDBJ whole genome shotgun (WGS) entry which is preliminary data.</text>
</comment>